<dbReference type="SUPFAM" id="SSF52218">
    <property type="entry name" value="Flavoproteins"/>
    <property type="match status" value="1"/>
</dbReference>
<evidence type="ECO:0000256" key="1">
    <source>
        <dbReference type="ARBA" id="ARBA00003999"/>
    </source>
</evidence>
<name>A0A4U9WP56_SERFO</name>
<evidence type="ECO:0000256" key="3">
    <source>
        <dbReference type="HAMAP-Rule" id="MF_00128"/>
    </source>
</evidence>
<comment type="function">
    <text evidence="1 3">Probably involved in ribonucleotide reductase function.</text>
</comment>
<dbReference type="HAMAP" id="MF_00128">
    <property type="entry name" value="NrdI"/>
    <property type="match status" value="1"/>
</dbReference>
<comment type="similarity">
    <text evidence="2 3">Belongs to the NrdI family.</text>
</comment>
<accession>A0A4U9WP56</accession>
<dbReference type="AlphaFoldDB" id="A0A4U9WP56"/>
<feature type="compositionally biased region" description="Basic residues" evidence="4">
    <location>
        <begin position="153"/>
        <end position="162"/>
    </location>
</feature>
<evidence type="ECO:0000313" key="5">
    <source>
        <dbReference type="EMBL" id="VTR60986.1"/>
    </source>
</evidence>
<protein>
    <recommendedName>
        <fullName evidence="3">Protein NrdI</fullName>
    </recommendedName>
</protein>
<dbReference type="Pfam" id="PF07972">
    <property type="entry name" value="Flavodoxin_NdrI"/>
    <property type="match status" value="1"/>
</dbReference>
<dbReference type="PANTHER" id="PTHR37297">
    <property type="entry name" value="PROTEIN NRDI"/>
    <property type="match status" value="1"/>
</dbReference>
<sequence length="162" mass="17923">MDPLVYFSSSSENTHRFVEKLALPAIRIPIAGSKKVLMDHPYILIVPSYGGGSSVGAVPIQVIRFLNDPQNRGYLRGVIAAGNTNFGAAYGIAGDIIAKKCQVPVLYRLSYSALHKTSLSFNRESPHFGNDRTDQARQRHAGLPFAQRDAQPLRRRRAHPVR</sequence>
<gene>
    <name evidence="3 5" type="primary">nrdI</name>
    <name evidence="5" type="ORF">NCTC12965_08693</name>
</gene>
<feature type="compositionally biased region" description="Basic and acidic residues" evidence="4">
    <location>
        <begin position="124"/>
        <end position="137"/>
    </location>
</feature>
<proteinExistence type="inferred from homology"/>
<feature type="region of interest" description="Disordered" evidence="4">
    <location>
        <begin position="122"/>
        <end position="162"/>
    </location>
</feature>
<dbReference type="PANTHER" id="PTHR37297:SF1">
    <property type="entry name" value="PROTEIN NRDI"/>
    <property type="match status" value="1"/>
</dbReference>
<evidence type="ECO:0000256" key="2">
    <source>
        <dbReference type="ARBA" id="ARBA00009942"/>
    </source>
</evidence>
<dbReference type="NCBIfam" id="TIGR00333">
    <property type="entry name" value="nrdI"/>
    <property type="match status" value="1"/>
</dbReference>
<dbReference type="InterPro" id="IPR029039">
    <property type="entry name" value="Flavoprotein-like_sf"/>
</dbReference>
<dbReference type="GO" id="GO:0010181">
    <property type="term" value="F:FMN binding"/>
    <property type="evidence" value="ECO:0007669"/>
    <property type="project" value="InterPro"/>
</dbReference>
<dbReference type="InterPro" id="IPR004465">
    <property type="entry name" value="RNR_NrdI"/>
</dbReference>
<reference evidence="5" key="1">
    <citation type="submission" date="2019-05" db="EMBL/GenBank/DDBJ databases">
        <authorList>
            <consortium name="Pathogen Informatics"/>
        </authorList>
    </citation>
    <scope>NUCLEOTIDE SEQUENCE [LARGE SCALE GENOMIC DNA]</scope>
    <source>
        <strain evidence="5">NCTC12965</strain>
    </source>
</reference>
<dbReference type="InterPro" id="IPR020852">
    <property type="entry name" value="RNR_Ib_NrdI_bac"/>
</dbReference>
<evidence type="ECO:0000256" key="4">
    <source>
        <dbReference type="SAM" id="MobiDB-lite"/>
    </source>
</evidence>
<dbReference type="Gene3D" id="3.40.50.360">
    <property type="match status" value="1"/>
</dbReference>
<organism evidence="5">
    <name type="scientific">Serratia fonticola</name>
    <dbReference type="NCBI Taxonomy" id="47917"/>
    <lineage>
        <taxon>Bacteria</taxon>
        <taxon>Pseudomonadati</taxon>
        <taxon>Pseudomonadota</taxon>
        <taxon>Gammaproteobacteria</taxon>
        <taxon>Enterobacterales</taxon>
        <taxon>Yersiniaceae</taxon>
        <taxon>Serratia</taxon>
    </lineage>
</organism>
<dbReference type="EMBL" id="CABEEZ010000167">
    <property type="protein sequence ID" value="VTR60986.1"/>
    <property type="molecule type" value="Genomic_DNA"/>
</dbReference>